<evidence type="ECO:0000256" key="3">
    <source>
        <dbReference type="SAM" id="MobiDB-lite"/>
    </source>
</evidence>
<sequence length="1157" mass="123970">MQSVLPDNDHYDAAIHEVSRQPAQSHAPIPHDAFSHSFNAVNGAGDAADDDDDDDGEDDDMDMPDGDGDASVDHMYADGNGDVDMSMLSQPGMSGRRGRGKYLKPKPLDQVLTRVITALIRRDTYAFFTDPVNPEEVPGYRDVIKEPLDFGTIRERVEAEEYTNVASFTDDVNLVFRNAKTFNPPDTIYHSEADRIETWFRKKMVLEGPSAILPDLATLKSRSKARARASTAASASTAFQVKHEDEDDEDDDDNDYDSANDDRTKRGSASAAGGSQRGGRTASPEANRPAQKKRKLNTSSDGPPTSSLAALLSSSGGFVGLPGPNTPFAKALAAISVTQARWRLASAAASQCAHREAQFSIRKDSEPNLLRRTLSSQAAISNAAVAELQDESPKGPIPTPQIAAGDDSVPSVNPLQGLRRMQYHSDGSLKIPGFTTPAQGWPDTSEAFSMNLLPASDTLYMQLGLQLPPPRIRALFPMLPLPAPPDAVTTANGKALPVPLTVGGTSALNAGANLASASFTAAQQTPWTSSGNPFPSVRNETAVLQSAGTAAALLPHPVPIGATYSHEVSMQTTGGQTTFGPGQGADGGPWMISSGGPEHDPESSVLAAASTIIQVSSESTTGVGWWDGQVRKRAAVPPHWGLPDMVPYSTGVGGHMTHTSGTASPSSPSTPARMLPTTPMGPAFSINRGSPSPAPGVTQPSTPVGSAQNNLHTSAAHGWAQRASKGRERERERESDLRDWTITRPILERGITFEDIGVVWGEIRSRMATTVRSMYLRTIDDARSQVLALTRELTESQSTGRRGDAQQVLARIQAQRSFIDETTRFLGQTGRVEDSVGAGRNLGRYDFVEGEQLHKTLEYALEREPAQRIWEAAALRGTTTASETLKAAIEAKDEIILPTSVGARVELGFASEQDIQEDVSFVQQRLWGGPLGEAYASSVARFINGAKRSVDDWADFSTGVEGVEDDEVEEALAAESGEGDLVGEEDVLRPLRKREYRDEEYIGGGLRVLLVPPADELAEEMNDGEDHSGDETSRRKPSPMMVEDYPRKGDPVSPSRRLGIVSTTTAQDGEVKASASAQDGGRDGLGRRQRRWPAIRKDTRALDDIVRDDVLDPLTGGMLSVLDLAGTTARDTKEFLTVSPSSPSLTATVDEAAAAMV</sequence>
<feature type="region of interest" description="Disordered" evidence="3">
    <location>
        <begin position="1020"/>
        <end position="1091"/>
    </location>
</feature>
<gene>
    <name evidence="5" type="ORF">A4X09_0g3442</name>
</gene>
<organism evidence="5 6">
    <name type="scientific">Tilletia walkeri</name>
    <dbReference type="NCBI Taxonomy" id="117179"/>
    <lineage>
        <taxon>Eukaryota</taxon>
        <taxon>Fungi</taxon>
        <taxon>Dikarya</taxon>
        <taxon>Basidiomycota</taxon>
        <taxon>Ustilaginomycotina</taxon>
        <taxon>Exobasidiomycetes</taxon>
        <taxon>Tilletiales</taxon>
        <taxon>Tilletiaceae</taxon>
        <taxon>Tilletia</taxon>
    </lineage>
</organism>
<dbReference type="PRINTS" id="PR00503">
    <property type="entry name" value="BROMODOMAIN"/>
</dbReference>
<evidence type="ECO:0000259" key="4">
    <source>
        <dbReference type="PROSITE" id="PS50014"/>
    </source>
</evidence>
<dbReference type="Gene3D" id="1.20.920.10">
    <property type="entry name" value="Bromodomain-like"/>
    <property type="match status" value="1"/>
</dbReference>
<feature type="region of interest" description="Disordered" evidence="3">
    <location>
        <begin position="384"/>
        <end position="408"/>
    </location>
</feature>
<dbReference type="Proteomes" id="UP000078113">
    <property type="component" value="Unassembled WGS sequence"/>
</dbReference>
<evidence type="ECO:0000313" key="5">
    <source>
        <dbReference type="EMBL" id="KAE8268900.1"/>
    </source>
</evidence>
<reference evidence="5" key="2">
    <citation type="journal article" date="2019" name="IMA Fungus">
        <title>Genome sequencing and comparison of five Tilletia species to identify candidate genes for the detection of regulated species infecting wheat.</title>
        <authorList>
            <person name="Nguyen H.D.T."/>
            <person name="Sultana T."/>
            <person name="Kesanakurti P."/>
            <person name="Hambleton S."/>
        </authorList>
    </citation>
    <scope>NUCLEOTIDE SEQUENCE</scope>
    <source>
        <strain evidence="5">DAOMC 236422</strain>
    </source>
</reference>
<dbReference type="EMBL" id="LWDG02000122">
    <property type="protein sequence ID" value="KAE8268900.1"/>
    <property type="molecule type" value="Genomic_DNA"/>
</dbReference>
<accession>A0A8X7NBD3</accession>
<feature type="region of interest" description="Disordered" evidence="3">
    <location>
        <begin position="230"/>
        <end position="308"/>
    </location>
</feature>
<dbReference type="SMART" id="SM00297">
    <property type="entry name" value="BROMO"/>
    <property type="match status" value="1"/>
</dbReference>
<feature type="domain" description="Bromo" evidence="4">
    <location>
        <begin position="128"/>
        <end position="190"/>
    </location>
</feature>
<proteinExistence type="predicted"/>
<dbReference type="PROSITE" id="PS50014">
    <property type="entry name" value="BROMODOMAIN_2"/>
    <property type="match status" value="1"/>
</dbReference>
<protein>
    <recommendedName>
        <fullName evidence="4">Bromo domain-containing protein</fullName>
    </recommendedName>
</protein>
<feature type="compositionally biased region" description="Polar residues" evidence="3">
    <location>
        <begin position="698"/>
        <end position="713"/>
    </location>
</feature>
<feature type="compositionally biased region" description="Basic and acidic residues" evidence="3">
    <location>
        <begin position="725"/>
        <end position="736"/>
    </location>
</feature>
<feature type="compositionally biased region" description="Acidic residues" evidence="3">
    <location>
        <begin position="245"/>
        <end position="259"/>
    </location>
</feature>
<dbReference type="InterPro" id="IPR051831">
    <property type="entry name" value="Bromodomain_contain_prot"/>
</dbReference>
<dbReference type="AlphaFoldDB" id="A0A8X7NBD3"/>
<evidence type="ECO:0000313" key="6">
    <source>
        <dbReference type="Proteomes" id="UP000078113"/>
    </source>
</evidence>
<feature type="compositionally biased region" description="Low complexity" evidence="3">
    <location>
        <begin position="267"/>
        <end position="283"/>
    </location>
</feature>
<comment type="caution">
    <text evidence="5">The sequence shown here is derived from an EMBL/GenBank/DDBJ whole genome shotgun (WGS) entry which is preliminary data.</text>
</comment>
<dbReference type="GO" id="GO:0006325">
    <property type="term" value="P:chromatin organization"/>
    <property type="evidence" value="ECO:0007669"/>
    <property type="project" value="UniProtKB-ARBA"/>
</dbReference>
<keyword evidence="6" id="KW-1185">Reference proteome</keyword>
<dbReference type="PANTHER" id="PTHR22881:SF27">
    <property type="entry name" value="BROMODOMAIN CONTAINING 7_9"/>
    <property type="match status" value="1"/>
</dbReference>
<feature type="compositionally biased region" description="Basic and acidic residues" evidence="3">
    <location>
        <begin position="1024"/>
        <end position="1034"/>
    </location>
</feature>
<feature type="region of interest" description="Disordered" evidence="3">
    <location>
        <begin position="685"/>
        <end position="736"/>
    </location>
</feature>
<dbReference type="Pfam" id="PF00439">
    <property type="entry name" value="Bromodomain"/>
    <property type="match status" value="1"/>
</dbReference>
<dbReference type="PANTHER" id="PTHR22881">
    <property type="entry name" value="BROMODOMAIN CONTAINING PROTEIN"/>
    <property type="match status" value="1"/>
</dbReference>
<feature type="compositionally biased region" description="Basic and acidic residues" evidence="3">
    <location>
        <begin position="7"/>
        <end position="19"/>
    </location>
</feature>
<evidence type="ECO:0000256" key="1">
    <source>
        <dbReference type="ARBA" id="ARBA00023117"/>
    </source>
</evidence>
<dbReference type="SUPFAM" id="SSF47370">
    <property type="entry name" value="Bromodomain"/>
    <property type="match status" value="1"/>
</dbReference>
<evidence type="ECO:0000256" key="2">
    <source>
        <dbReference type="PROSITE-ProRule" id="PRU00035"/>
    </source>
</evidence>
<name>A0A8X7NBD3_9BASI</name>
<feature type="compositionally biased region" description="Acidic residues" evidence="3">
    <location>
        <begin position="47"/>
        <end position="70"/>
    </location>
</feature>
<dbReference type="CDD" id="cd04369">
    <property type="entry name" value="Bromodomain"/>
    <property type="match status" value="1"/>
</dbReference>
<dbReference type="InterPro" id="IPR001487">
    <property type="entry name" value="Bromodomain"/>
</dbReference>
<keyword evidence="1 2" id="KW-0103">Bromodomain</keyword>
<feature type="region of interest" description="Disordered" evidence="3">
    <location>
        <begin position="1"/>
        <end position="71"/>
    </location>
</feature>
<reference evidence="5" key="1">
    <citation type="submission" date="2016-04" db="EMBL/GenBank/DDBJ databases">
        <authorList>
            <person name="Nguyen H.D."/>
            <person name="Samba Siva P."/>
            <person name="Cullis J."/>
            <person name="Levesque C.A."/>
            <person name="Hambleton S."/>
        </authorList>
    </citation>
    <scope>NUCLEOTIDE SEQUENCE</scope>
    <source>
        <strain evidence="5">DAOMC 236422</strain>
    </source>
</reference>
<dbReference type="InterPro" id="IPR036427">
    <property type="entry name" value="Bromodomain-like_sf"/>
</dbReference>